<accession>A0ABQ9Y207</accession>
<feature type="compositionally biased region" description="Basic residues" evidence="1">
    <location>
        <begin position="414"/>
        <end position="432"/>
    </location>
</feature>
<sequence>MSSSREATLASLDFKVLNQQDIERTDFSVVRVTDGTPGRATVVPRNQISSSKFAATNLIIDTEPLCPYILKFYEHKTTDDNQEYIFVHEDILTPNLGTILENNSESLSHDEAAILTTQLLHAIDAAYQLGLSHRQLSLDHFFLKKIDSGNYILKVNGFRPNNHKTNKQDTIACEKEDVFSVGRIFHEFLLGIDPFNGKKLQELRTAKPPISFSNKTDLSREENDTLATLLNLHKRARPVAADALKLPLFSRFIKQGFDSSGISSNTVDKLLKGMNKQTPPQPLHTPETFRNTPINISSPHHQTGIILQTNIFQHTQQSLPSDSEKEQDGSQQVPIFVGTADIYAHLPVKAILGGVDIETPAKKTKQPRGKSPTKKQKKQSNPKKSHKKRHSPSSDGSTETSDPSDDSTSPSSASRHHRKNKGKHKKHTKRRTPSPSSTYSTTESSETSSPSRKQRKSRGRKKNKQFSLSDPPSTETESPSTETESPSTDSSIPRKKSHRKTKRKTGKKHRSVQESPSDTARIDTSNSESLSKGSNGFSFSGDTSGEGGSSEEMGRGRKDFKATRRMRKKKILVKDNVFIIPLKHFSILDLSPVGSLPDNLVVSAEQHRNKLILIHPVLSHGSWRLEVSANNLDGLSAIGVSVPLTEKAHPSYLGESNDSCRFDFFRGSCKHAGEVIKGNDTANDNDVIAAELSFSKTEGTLLFFVKDILQPVYFTSLPKNICFALSLTGKQESLHIRSFIKSSGQSYLPPDGTSFAW</sequence>
<feature type="compositionally biased region" description="Basic residues" evidence="1">
    <location>
        <begin position="493"/>
        <end position="510"/>
    </location>
</feature>
<feature type="compositionally biased region" description="Low complexity" evidence="1">
    <location>
        <begin position="469"/>
        <end position="491"/>
    </location>
</feature>
<dbReference type="Gene3D" id="1.10.510.10">
    <property type="entry name" value="Transferase(Phosphotransferase) domain 1"/>
    <property type="match status" value="1"/>
</dbReference>
<feature type="compositionally biased region" description="Polar residues" evidence="1">
    <location>
        <begin position="513"/>
        <end position="535"/>
    </location>
</feature>
<evidence type="ECO:0000256" key="1">
    <source>
        <dbReference type="SAM" id="MobiDB-lite"/>
    </source>
</evidence>
<feature type="compositionally biased region" description="Basic residues" evidence="1">
    <location>
        <begin position="452"/>
        <end position="464"/>
    </location>
</feature>
<reference evidence="3 4" key="1">
    <citation type="journal article" date="2022" name="bioRxiv">
        <title>Genomics of Preaxostyla Flagellates Illuminates Evolutionary Transitions and the Path Towards Mitochondrial Loss.</title>
        <authorList>
            <person name="Novak L.V.F."/>
            <person name="Treitli S.C."/>
            <person name="Pyrih J."/>
            <person name="Halakuc P."/>
            <person name="Pipaliya S.V."/>
            <person name="Vacek V."/>
            <person name="Brzon O."/>
            <person name="Soukal P."/>
            <person name="Eme L."/>
            <person name="Dacks J.B."/>
            <person name="Karnkowska A."/>
            <person name="Elias M."/>
            <person name="Hampl V."/>
        </authorList>
    </citation>
    <scope>NUCLEOTIDE SEQUENCE [LARGE SCALE GENOMIC DNA]</scope>
    <source>
        <strain evidence="3">NAU3</strain>
        <tissue evidence="3">Gut</tissue>
    </source>
</reference>
<feature type="compositionally biased region" description="Basic and acidic residues" evidence="1">
    <location>
        <begin position="552"/>
        <end position="562"/>
    </location>
</feature>
<feature type="compositionally biased region" description="Low complexity" evidence="1">
    <location>
        <begin position="393"/>
        <end position="413"/>
    </location>
</feature>
<feature type="region of interest" description="Disordered" evidence="1">
    <location>
        <begin position="359"/>
        <end position="562"/>
    </location>
</feature>
<dbReference type="EMBL" id="JARBJD010000044">
    <property type="protein sequence ID" value="KAK2957699.1"/>
    <property type="molecule type" value="Genomic_DNA"/>
</dbReference>
<gene>
    <name evidence="3" type="ORF">BLNAU_7354</name>
</gene>
<keyword evidence="4" id="KW-1185">Reference proteome</keyword>
<evidence type="ECO:0000313" key="4">
    <source>
        <dbReference type="Proteomes" id="UP001281761"/>
    </source>
</evidence>
<dbReference type="SMART" id="SM00220">
    <property type="entry name" value="S_TKc"/>
    <property type="match status" value="1"/>
</dbReference>
<feature type="domain" description="Protein kinase" evidence="2">
    <location>
        <begin position="1"/>
        <end position="249"/>
    </location>
</feature>
<dbReference type="InterPro" id="IPR011009">
    <property type="entry name" value="Kinase-like_dom_sf"/>
</dbReference>
<dbReference type="InterPro" id="IPR000719">
    <property type="entry name" value="Prot_kinase_dom"/>
</dbReference>
<evidence type="ECO:0000259" key="2">
    <source>
        <dbReference type="PROSITE" id="PS50011"/>
    </source>
</evidence>
<comment type="caution">
    <text evidence="3">The sequence shown here is derived from an EMBL/GenBank/DDBJ whole genome shotgun (WGS) entry which is preliminary data.</text>
</comment>
<evidence type="ECO:0000313" key="3">
    <source>
        <dbReference type="EMBL" id="KAK2957699.1"/>
    </source>
</evidence>
<dbReference type="SUPFAM" id="SSF56112">
    <property type="entry name" value="Protein kinase-like (PK-like)"/>
    <property type="match status" value="1"/>
</dbReference>
<organism evidence="3 4">
    <name type="scientific">Blattamonas nauphoetae</name>
    <dbReference type="NCBI Taxonomy" id="2049346"/>
    <lineage>
        <taxon>Eukaryota</taxon>
        <taxon>Metamonada</taxon>
        <taxon>Preaxostyla</taxon>
        <taxon>Oxymonadida</taxon>
        <taxon>Blattamonas</taxon>
    </lineage>
</organism>
<dbReference type="PROSITE" id="PS50011">
    <property type="entry name" value="PROTEIN_KINASE_DOM"/>
    <property type="match status" value="1"/>
</dbReference>
<protein>
    <recommendedName>
        <fullName evidence="2">Protein kinase domain-containing protein</fullName>
    </recommendedName>
</protein>
<name>A0ABQ9Y207_9EUKA</name>
<feature type="compositionally biased region" description="Basic residues" evidence="1">
    <location>
        <begin position="362"/>
        <end position="391"/>
    </location>
</feature>
<dbReference type="Proteomes" id="UP001281761">
    <property type="component" value="Unassembled WGS sequence"/>
</dbReference>
<feature type="compositionally biased region" description="Low complexity" evidence="1">
    <location>
        <begin position="433"/>
        <end position="451"/>
    </location>
</feature>
<proteinExistence type="predicted"/>